<comment type="function">
    <text evidence="2">Hydrolyzes RNA 2',3'-cyclic phosphodiester to an RNA 2'-phosphomonoester.</text>
</comment>
<dbReference type="GO" id="GO:0008664">
    <property type="term" value="F:RNA 2',3'-cyclic 3'-phosphodiesterase activity"/>
    <property type="evidence" value="ECO:0007669"/>
    <property type="project" value="UniProtKB-EC"/>
</dbReference>
<keyword evidence="4" id="KW-1185">Reference proteome</keyword>
<dbReference type="KEGG" id="ohi:H8790_06085"/>
<feature type="active site" description="Proton acceptor" evidence="2">
    <location>
        <position position="116"/>
    </location>
</feature>
<accession>A0A7G9B7N6</accession>
<evidence type="ECO:0000313" key="3">
    <source>
        <dbReference type="EMBL" id="QNL45567.1"/>
    </source>
</evidence>
<name>A0A7G9B7N6_9FIRM</name>
<dbReference type="GO" id="GO:0004113">
    <property type="term" value="F:2',3'-cyclic-nucleotide 3'-phosphodiesterase activity"/>
    <property type="evidence" value="ECO:0007669"/>
    <property type="project" value="InterPro"/>
</dbReference>
<dbReference type="EC" id="3.1.4.58" evidence="2"/>
<dbReference type="Pfam" id="PF13563">
    <property type="entry name" value="2_5_RNA_ligase2"/>
    <property type="match status" value="1"/>
</dbReference>
<feature type="short sequence motif" description="HXTX 2" evidence="2">
    <location>
        <begin position="116"/>
        <end position="119"/>
    </location>
</feature>
<protein>
    <recommendedName>
        <fullName evidence="2">RNA 2',3'-cyclic phosphodiesterase</fullName>
        <shortName evidence="2">RNA 2',3'-CPDase</shortName>
        <ecNumber evidence="2">3.1.4.58</ecNumber>
    </recommendedName>
</protein>
<comment type="similarity">
    <text evidence="2">Belongs to the 2H phosphoesterase superfamily. ThpR family.</text>
</comment>
<sequence length="169" mass="19085">MRLFVALQLPNPVRASLLAAICRMKELGRGNFTRPENLHVTLIFIGETENEEAARQALSLVQGEAFPLSISGLGTFGDLYWAGVEPSPALLNLQRQVAQSFQAAGFQLEHRPYRPHLTLCRQFRPYGVFQADRIAVHPPTCFIERISLMESLRQDGRLRYREVAGQHLT</sequence>
<dbReference type="AlphaFoldDB" id="A0A7G9B7N6"/>
<evidence type="ECO:0000313" key="4">
    <source>
        <dbReference type="Proteomes" id="UP000515960"/>
    </source>
</evidence>
<evidence type="ECO:0000256" key="1">
    <source>
        <dbReference type="ARBA" id="ARBA00022801"/>
    </source>
</evidence>
<feature type="active site" description="Proton donor" evidence="2">
    <location>
        <position position="39"/>
    </location>
</feature>
<dbReference type="InterPro" id="IPR009097">
    <property type="entry name" value="Cyclic_Pdiesterase"/>
</dbReference>
<keyword evidence="1 2" id="KW-0378">Hydrolase</keyword>
<reference evidence="3 4" key="1">
    <citation type="submission" date="2020-08" db="EMBL/GenBank/DDBJ databases">
        <authorList>
            <person name="Liu C."/>
            <person name="Sun Q."/>
        </authorList>
    </citation>
    <scope>NUCLEOTIDE SEQUENCE [LARGE SCALE GENOMIC DNA]</scope>
    <source>
        <strain evidence="3 4">NSJ-62</strain>
    </source>
</reference>
<evidence type="ECO:0000256" key="2">
    <source>
        <dbReference type="HAMAP-Rule" id="MF_01940"/>
    </source>
</evidence>
<dbReference type="SUPFAM" id="SSF55144">
    <property type="entry name" value="LigT-like"/>
    <property type="match status" value="1"/>
</dbReference>
<dbReference type="NCBIfam" id="TIGR02258">
    <property type="entry name" value="2_5_ligase"/>
    <property type="match status" value="1"/>
</dbReference>
<feature type="short sequence motif" description="HXTX 1" evidence="2">
    <location>
        <begin position="39"/>
        <end position="42"/>
    </location>
</feature>
<dbReference type="PANTHER" id="PTHR35561">
    <property type="entry name" value="RNA 2',3'-CYCLIC PHOSPHODIESTERASE"/>
    <property type="match status" value="1"/>
</dbReference>
<proteinExistence type="inferred from homology"/>
<gene>
    <name evidence="3" type="primary">thpR</name>
    <name evidence="3" type="ORF">H8790_06085</name>
</gene>
<dbReference type="Proteomes" id="UP000515960">
    <property type="component" value="Chromosome"/>
</dbReference>
<dbReference type="InterPro" id="IPR004175">
    <property type="entry name" value="RNA_CPDase"/>
</dbReference>
<dbReference type="EMBL" id="CP060490">
    <property type="protein sequence ID" value="QNL45567.1"/>
    <property type="molecule type" value="Genomic_DNA"/>
</dbReference>
<comment type="catalytic activity">
    <reaction evidence="2">
        <text>a 3'-end 2',3'-cyclophospho-ribonucleotide-RNA + H2O = a 3'-end 2'-phospho-ribonucleotide-RNA + H(+)</text>
        <dbReference type="Rhea" id="RHEA:11828"/>
        <dbReference type="Rhea" id="RHEA-COMP:10464"/>
        <dbReference type="Rhea" id="RHEA-COMP:17353"/>
        <dbReference type="ChEBI" id="CHEBI:15377"/>
        <dbReference type="ChEBI" id="CHEBI:15378"/>
        <dbReference type="ChEBI" id="CHEBI:83064"/>
        <dbReference type="ChEBI" id="CHEBI:173113"/>
        <dbReference type="EC" id="3.1.4.58"/>
    </reaction>
</comment>
<dbReference type="RefSeq" id="WP_187333995.1">
    <property type="nucleotide sequence ID" value="NZ_CP060490.1"/>
</dbReference>
<dbReference type="PANTHER" id="PTHR35561:SF1">
    <property type="entry name" value="RNA 2',3'-CYCLIC PHOSPHODIESTERASE"/>
    <property type="match status" value="1"/>
</dbReference>
<dbReference type="Gene3D" id="3.90.1140.10">
    <property type="entry name" value="Cyclic phosphodiesterase"/>
    <property type="match status" value="1"/>
</dbReference>
<organism evidence="3 4">
    <name type="scientific">Oscillibacter hominis</name>
    <dbReference type="NCBI Taxonomy" id="2763056"/>
    <lineage>
        <taxon>Bacteria</taxon>
        <taxon>Bacillati</taxon>
        <taxon>Bacillota</taxon>
        <taxon>Clostridia</taxon>
        <taxon>Eubacteriales</taxon>
        <taxon>Oscillospiraceae</taxon>
        <taxon>Oscillibacter</taxon>
    </lineage>
</organism>
<dbReference type="HAMAP" id="MF_01940">
    <property type="entry name" value="RNA_CPDase"/>
    <property type="match status" value="1"/>
</dbReference>